<dbReference type="InterPro" id="IPR014875">
    <property type="entry name" value="Mor_transcription_activator"/>
</dbReference>
<dbReference type="InterPro" id="IPR009057">
    <property type="entry name" value="Homeodomain-like_sf"/>
</dbReference>
<proteinExistence type="predicted"/>
<evidence type="ECO:0000259" key="1">
    <source>
        <dbReference type="Pfam" id="PF08765"/>
    </source>
</evidence>
<feature type="domain" description="Mor transcription activator" evidence="1">
    <location>
        <begin position="5"/>
        <end position="103"/>
    </location>
</feature>
<dbReference type="PANTHER" id="PTHR37812">
    <property type="entry name" value="MU-LIKE PROPHAGE FLUMU PROTEIN C"/>
    <property type="match status" value="1"/>
</dbReference>
<protein>
    <recommendedName>
        <fullName evidence="1">Mor transcription activator domain-containing protein</fullName>
    </recommendedName>
</protein>
<dbReference type="InterPro" id="IPR052411">
    <property type="entry name" value="c-mor_Regulatory_Protein"/>
</dbReference>
<evidence type="ECO:0000313" key="2">
    <source>
        <dbReference type="EMBL" id="UNM95685.1"/>
    </source>
</evidence>
<dbReference type="Pfam" id="PF08765">
    <property type="entry name" value="Mor"/>
    <property type="match status" value="1"/>
</dbReference>
<reference evidence="2 3" key="1">
    <citation type="submission" date="2022-03" db="EMBL/GenBank/DDBJ databases">
        <title>Ignatzschineria rhizosphaerae HR5S32.</title>
        <authorList>
            <person name="Sun J.Q."/>
            <person name="Feng J.Y."/>
        </authorList>
    </citation>
    <scope>NUCLEOTIDE SEQUENCE [LARGE SCALE GENOMIC DNA]</scope>
    <source>
        <strain evidence="2 3">HR5S32</strain>
    </source>
</reference>
<keyword evidence="3" id="KW-1185">Reference proteome</keyword>
<dbReference type="PANTHER" id="PTHR37812:SF1">
    <property type="entry name" value="MU-LIKE PROPHAGE FLUMU PROTEIN C"/>
    <property type="match status" value="1"/>
</dbReference>
<dbReference type="RefSeq" id="WP_242148175.1">
    <property type="nucleotide sequence ID" value="NZ_CP093379.1"/>
</dbReference>
<gene>
    <name evidence="2" type="ORF">MMG00_10740</name>
</gene>
<name>A0ABY3X4H1_9GAMM</name>
<dbReference type="EMBL" id="CP093379">
    <property type="protein sequence ID" value="UNM95685.1"/>
    <property type="molecule type" value="Genomic_DNA"/>
</dbReference>
<dbReference type="Proteomes" id="UP000829542">
    <property type="component" value="Chromosome"/>
</dbReference>
<sequence length="106" mass="12465">MENNKWPELCEQMIALVNNAQQEQKLSGEELVLLLIETFGGQILYLPKAVSFKSFVRDQQIYSEFTGSNHKELCVRYGLSEPRIYQIIDEQRKIRRAKQQQTLEFV</sequence>
<organism evidence="2 3">
    <name type="scientific">Ignatzschineria rhizosphaerae</name>
    <dbReference type="NCBI Taxonomy" id="2923279"/>
    <lineage>
        <taxon>Bacteria</taxon>
        <taxon>Pseudomonadati</taxon>
        <taxon>Pseudomonadota</taxon>
        <taxon>Gammaproteobacteria</taxon>
        <taxon>Cardiobacteriales</taxon>
        <taxon>Ignatzschineriaceae</taxon>
        <taxon>Ignatzschineria</taxon>
    </lineage>
</organism>
<dbReference type="SUPFAM" id="SSF46689">
    <property type="entry name" value="Homeodomain-like"/>
    <property type="match status" value="1"/>
</dbReference>
<evidence type="ECO:0000313" key="3">
    <source>
        <dbReference type="Proteomes" id="UP000829542"/>
    </source>
</evidence>
<dbReference type="Gene3D" id="1.10.10.60">
    <property type="entry name" value="Homeodomain-like"/>
    <property type="match status" value="1"/>
</dbReference>
<accession>A0ABY3X4H1</accession>